<reference evidence="2" key="1">
    <citation type="journal article" date="2011" name="Genome Res.">
        <title>Phylogeny-wide analysis of social amoeba genomes highlights ancient origins for complex intercellular communication.</title>
        <authorList>
            <person name="Heidel A.J."/>
            <person name="Lawal H.M."/>
            <person name="Felder M."/>
            <person name="Schilde C."/>
            <person name="Helps N.R."/>
            <person name="Tunggal B."/>
            <person name="Rivero F."/>
            <person name="John U."/>
            <person name="Schleicher M."/>
            <person name="Eichinger L."/>
            <person name="Platzer M."/>
            <person name="Noegel A.A."/>
            <person name="Schaap P."/>
            <person name="Gloeckner G."/>
        </authorList>
    </citation>
    <scope>NUCLEOTIDE SEQUENCE [LARGE SCALE GENOMIC DNA]</scope>
    <source>
        <strain evidence="2">SH3</strain>
    </source>
</reference>
<dbReference type="EMBL" id="GL883013">
    <property type="protein sequence ID" value="EGG20440.1"/>
    <property type="molecule type" value="Genomic_DNA"/>
</dbReference>
<protein>
    <submittedName>
        <fullName evidence="1">Uncharacterized protein</fullName>
    </submittedName>
</protein>
<keyword evidence="2" id="KW-1185">Reference proteome</keyword>
<organism evidence="1 2">
    <name type="scientific">Cavenderia fasciculata</name>
    <name type="common">Slime mold</name>
    <name type="synonym">Dictyostelium fasciculatum</name>
    <dbReference type="NCBI Taxonomy" id="261658"/>
    <lineage>
        <taxon>Eukaryota</taxon>
        <taxon>Amoebozoa</taxon>
        <taxon>Evosea</taxon>
        <taxon>Eumycetozoa</taxon>
        <taxon>Dictyostelia</taxon>
        <taxon>Acytosteliales</taxon>
        <taxon>Cavenderiaceae</taxon>
        <taxon>Cavenderia</taxon>
    </lineage>
</organism>
<evidence type="ECO:0000313" key="2">
    <source>
        <dbReference type="Proteomes" id="UP000007797"/>
    </source>
</evidence>
<dbReference type="OMA" id="SIMIIND"/>
<dbReference type="RefSeq" id="XP_004367423.1">
    <property type="nucleotide sequence ID" value="XM_004367366.1"/>
</dbReference>
<accession>F4PWS6</accession>
<name>F4PWS6_CACFS</name>
<dbReference type="GeneID" id="14871918"/>
<evidence type="ECO:0000313" key="1">
    <source>
        <dbReference type="EMBL" id="EGG20440.1"/>
    </source>
</evidence>
<dbReference type="AlphaFoldDB" id="F4PWS6"/>
<dbReference type="Proteomes" id="UP000007797">
    <property type="component" value="Unassembled WGS sequence"/>
</dbReference>
<dbReference type="KEGG" id="dfa:DFA_07564"/>
<proteinExistence type="predicted"/>
<gene>
    <name evidence="1" type="ORF">DFA_07564</name>
</gene>
<sequence length="511" mass="59229">MQDQIITSPSFKKQDTTIVVQGLHHDHSIMIINDNGMNEGIKKEDTIIFNVNRHEKITQTVEHIDKYHYIFIESPPDCGKTSFGQLLERHLIATKPGLNVQRISYSWDTQPPKSTDPHDYSDFDDFWKRSLMGSIYVAMFTTFIGRVSDMSLENYGSIDYDHTFMTFSNQEFKEIIDIFGSMHTQLPENIVTKMWKDTAGHVGLVTGLLNQFVRDATIGQVMKSVLTGIATRDDLERAIYSYLTSQECADFVASSNASPSRPECFVLPNITGITKQLEFIDQVIEARITGSLCHYGVSAEYLINQGYLARTKLDFYDYNDSSTIDFVSPLYYREYFRWRVAQEKKNKEEEYTDTNTIIPLDPKHQESLIQLVIESIKHFKPNRIRSFKDRYQLEKDYVLRPLEDVWQTQFYYASIGPLSHCNVSANNLGKRFNCESKDIDFYIGGLNQWALDIVCSNGDDKQLEEHLDRFKVEGFHNNLLPIIKEWFVVDFISMENYNNKITQPIITHDNL</sequence>